<evidence type="ECO:0000313" key="25">
    <source>
        <dbReference type="EMBL" id="KIN06279.1"/>
    </source>
</evidence>
<dbReference type="InterPro" id="IPR015943">
    <property type="entry name" value="WD40/YVTN_repeat-like_dom_sf"/>
</dbReference>
<evidence type="ECO:0000256" key="17">
    <source>
        <dbReference type="ARBA" id="ARBA00023180"/>
    </source>
</evidence>
<evidence type="ECO:0000313" key="26">
    <source>
        <dbReference type="Proteomes" id="UP000054321"/>
    </source>
</evidence>
<evidence type="ECO:0000256" key="18">
    <source>
        <dbReference type="ARBA" id="ARBA00023221"/>
    </source>
</evidence>
<accession>A0A0C3D4R7</accession>
<keyword evidence="17" id="KW-0325">Glycoprotein</keyword>
<keyword evidence="9" id="KW-0677">Repeat</keyword>
<feature type="transmembrane region" description="Helical" evidence="23">
    <location>
        <begin position="347"/>
        <end position="367"/>
    </location>
</feature>
<evidence type="ECO:0000256" key="19">
    <source>
        <dbReference type="ARBA" id="ARBA00023329"/>
    </source>
</evidence>
<keyword evidence="12" id="KW-0333">Golgi apparatus</keyword>
<dbReference type="SMART" id="SM00320">
    <property type="entry name" value="WD40"/>
    <property type="match status" value="2"/>
</dbReference>
<evidence type="ECO:0000256" key="7">
    <source>
        <dbReference type="ARBA" id="ARBA00022574"/>
    </source>
</evidence>
<dbReference type="GO" id="GO:0000139">
    <property type="term" value="C:Golgi membrane"/>
    <property type="evidence" value="ECO:0007669"/>
    <property type="project" value="UniProtKB-SubCell"/>
</dbReference>
<keyword evidence="11 23" id="KW-1133">Transmembrane helix</keyword>
<dbReference type="InterPro" id="IPR001680">
    <property type="entry name" value="WD40_rpt"/>
</dbReference>
<dbReference type="GO" id="GO:0005789">
    <property type="term" value="C:endoplasmic reticulum membrane"/>
    <property type="evidence" value="ECO:0007669"/>
    <property type="project" value="UniProtKB-SubCell"/>
</dbReference>
<evidence type="ECO:0000256" key="1">
    <source>
        <dbReference type="ARBA" id="ARBA00004477"/>
    </source>
</evidence>
<feature type="compositionally biased region" description="Basic residues" evidence="22">
    <location>
        <begin position="1114"/>
        <end position="1127"/>
    </location>
</feature>
<evidence type="ECO:0000256" key="13">
    <source>
        <dbReference type="ARBA" id="ARBA00023098"/>
    </source>
</evidence>
<name>A0A0C3D4R7_OIDMZ</name>
<dbReference type="GO" id="GO:0032934">
    <property type="term" value="F:sterol binding"/>
    <property type="evidence" value="ECO:0007669"/>
    <property type="project" value="InterPro"/>
</dbReference>
<keyword evidence="7 21" id="KW-0853">WD repeat</keyword>
<evidence type="ECO:0000256" key="14">
    <source>
        <dbReference type="ARBA" id="ARBA00023121"/>
    </source>
</evidence>
<comment type="similarity">
    <text evidence="4">Belongs to the WD repeat SCAP family.</text>
</comment>
<keyword evidence="26" id="KW-1185">Reference proteome</keyword>
<sequence length="1127" mass="124871">MIWYILSPFRGTTEPPVLDSKHPIPRSFIQYGSHAARHPVITLLISSAVAAILVYPFPFFYTNTFAGGASNLPHHVWTSALPLEGASTTPVDVIVRSIWVHGSYMRALEQEVLQRALEIQSELFGHPHTTLVEVDPQTHPIASSPPDIRDTLQKINGLGNSSFLFYSPLEYWSSSSEKVAEDTDILTTIDHGSQHLTIQNATIRPTIAFSGNLYEDYKLVATDALVMTLVYTPDSALGQQWEQGARDIARKNNNRWRVHPANGQVNASSLYEFIYQPLSYLDRLFLGVAYTLTILYFSISLSRLAAFKSRFGLIVAIASQIALTLTSSFTICAIFRIDVSKIPRDAFPLVILVIGLEDIFRIVNAFIATPSESSTAARMSQALGQTGFIALVGVLQNLSILWMFSKVVSPGVASFCVFVGIALAFDFFYLMMFFVPILSIDVRRTELSDALSRASMRVRHHANPEPPKKLTWAQTLVRGDVPVSTRVAGTLMMICFFFAAQSHFIGNETYMQKAYRTMWRFNPESQMPRFSMSPLLSAGMNQTGTPVAWIQMQDHETAREIISTMAPDVHSYIARVYDPLVFVLSGSDRTPTGLGARPYLPAIYDFVRHQSTAFVITVFMIVAAVSLLMNYLLWGELPEVEASGRVKDEPLLSVKTLNNGHSLDIVRLATSSVGLVVSVGLDRCTRVWDIRNGRKSYIIQDPNSDTDPFPILAMAIDSDSNWLALLSSKDFVALWNISERRWGQVMNVDMKGRAPAAFFFDCSQGQPSKSIILVRYNGLLSELHIESGTQDALQICKSPLVCVRSHMECASLSNPQPLPLRIIASSRTGCIHIVSKLGPDWISEEVQWPSKAPASDEATAILPFPALSSFLAVRRDTVELIDILTLQVTHVFATKSVKHDTLRYFHSVPRKGQCGSICLPYLALAYTNEHDGSCVVQTYLPRMEGNTVCFRCRKIPGGKPCLSSEIVENIYGVENPGEWDVLSVGYVVGVHKTESNSTKERSRLLHPAASGLRRRGEFNRLLARDLNDEPQDDQWEAWTLSLRGDKSTMKLSGDGDMSAELLVSSLGPIEIIGKRSVAVTLGNVVKIVTVGDEKYDNDDAVSPQEAVFAGTASGRKKRSSVGRKKYS</sequence>
<feature type="transmembrane region" description="Helical" evidence="23">
    <location>
        <begin position="311"/>
        <end position="335"/>
    </location>
</feature>
<dbReference type="PROSITE" id="PS50156">
    <property type="entry name" value="SSD"/>
    <property type="match status" value="1"/>
</dbReference>
<evidence type="ECO:0000256" key="11">
    <source>
        <dbReference type="ARBA" id="ARBA00022989"/>
    </source>
</evidence>
<feature type="transmembrane region" description="Helical" evidence="23">
    <location>
        <begin position="387"/>
        <end position="405"/>
    </location>
</feature>
<dbReference type="PANTHER" id="PTHR46378">
    <property type="entry name" value="STEROL REGULATORY ELEMENT-BINDING PROTEIN CLEAVAGE-ACTIVATING PROTEIN"/>
    <property type="match status" value="1"/>
</dbReference>
<organism evidence="25 26">
    <name type="scientific">Oidiodendron maius (strain Zn)</name>
    <dbReference type="NCBI Taxonomy" id="913774"/>
    <lineage>
        <taxon>Eukaryota</taxon>
        <taxon>Fungi</taxon>
        <taxon>Dikarya</taxon>
        <taxon>Ascomycota</taxon>
        <taxon>Pezizomycotina</taxon>
        <taxon>Leotiomycetes</taxon>
        <taxon>Leotiomycetes incertae sedis</taxon>
        <taxon>Myxotrichaceae</taxon>
        <taxon>Oidiodendron</taxon>
    </lineage>
</organism>
<evidence type="ECO:0000256" key="9">
    <source>
        <dbReference type="ARBA" id="ARBA00022737"/>
    </source>
</evidence>
<feature type="transmembrane region" description="Helical" evidence="23">
    <location>
        <begin position="284"/>
        <end position="305"/>
    </location>
</feature>
<dbReference type="GO" id="GO:0012507">
    <property type="term" value="C:ER to Golgi transport vesicle membrane"/>
    <property type="evidence" value="ECO:0007669"/>
    <property type="project" value="UniProtKB-SubCell"/>
</dbReference>
<reference evidence="26" key="2">
    <citation type="submission" date="2015-01" db="EMBL/GenBank/DDBJ databases">
        <title>Evolutionary Origins and Diversification of the Mycorrhizal Mutualists.</title>
        <authorList>
            <consortium name="DOE Joint Genome Institute"/>
            <consortium name="Mycorrhizal Genomics Consortium"/>
            <person name="Kohler A."/>
            <person name="Kuo A."/>
            <person name="Nagy L.G."/>
            <person name="Floudas D."/>
            <person name="Copeland A."/>
            <person name="Barry K.W."/>
            <person name="Cichocki N."/>
            <person name="Veneault-Fourrey C."/>
            <person name="LaButti K."/>
            <person name="Lindquist E.A."/>
            <person name="Lipzen A."/>
            <person name="Lundell T."/>
            <person name="Morin E."/>
            <person name="Murat C."/>
            <person name="Riley R."/>
            <person name="Ohm R."/>
            <person name="Sun H."/>
            <person name="Tunlid A."/>
            <person name="Henrissat B."/>
            <person name="Grigoriev I.V."/>
            <person name="Hibbett D.S."/>
            <person name="Martin F."/>
        </authorList>
    </citation>
    <scope>NUCLEOTIDE SEQUENCE [LARGE SCALE GENOMIC DNA]</scope>
    <source>
        <strain evidence="26">Zn</strain>
    </source>
</reference>
<evidence type="ECO:0000256" key="2">
    <source>
        <dbReference type="ARBA" id="ARBA00004557"/>
    </source>
</evidence>
<feature type="region of interest" description="Disordered" evidence="22">
    <location>
        <begin position="1108"/>
        <end position="1127"/>
    </location>
</feature>
<evidence type="ECO:0000256" key="6">
    <source>
        <dbReference type="ARBA" id="ARBA00022548"/>
    </source>
</evidence>
<dbReference type="GO" id="GO:0032936">
    <property type="term" value="C:SREBP-SCAP complex"/>
    <property type="evidence" value="ECO:0007669"/>
    <property type="project" value="TreeGrafter"/>
</dbReference>
<comment type="function">
    <text evidence="20">Escort protein required for cholesterol as well as lipid homeostasis. Regulates export of the SCAP-SREBP complex from the endoplasmic reticulum to the Golgi upon low cholesterol, thereby regulating the processing of sterol regulatory element-binding proteins (SREBPs) SREBF1/SREBP1 and SREBF2/SREBP2. At high sterol concentrations, formation of a ternary complex with INSIG (INSIG1 or INSIG2) leads to mask the ER export signal in SCAP, promoting retention of the complex in the endoplasmic reticulum. Low sterol concentrations trigger release of INSIG, a conformational change in the SSD domain of SCAP, unmasking of the ER export signal, promoting recruitment into COPII-coated vesicles and transport of the SCAP-SREBP to the Golgi: in the Golgi, SREBPs are then processed, releasing the transcription factor fragment of SREBPs from the membrane, its import into the nucleus and up-regulation of LDLR, INSIG1 and the mevalonate pathway. Binds cholesterol via its SSD domain.</text>
</comment>
<dbReference type="InParanoid" id="A0A0C3D4R7"/>
<dbReference type="SUPFAM" id="SSF50978">
    <property type="entry name" value="WD40 repeat-like"/>
    <property type="match status" value="1"/>
</dbReference>
<evidence type="ECO:0000256" key="22">
    <source>
        <dbReference type="SAM" id="MobiDB-lite"/>
    </source>
</evidence>
<keyword evidence="6" id="KW-0153">Cholesterol metabolism</keyword>
<dbReference type="GO" id="GO:0032933">
    <property type="term" value="P:SREBP signaling pathway"/>
    <property type="evidence" value="ECO:0007669"/>
    <property type="project" value="InterPro"/>
</dbReference>
<keyword evidence="18" id="KW-0753">Steroid metabolism</keyword>
<keyword evidence="14" id="KW-0446">Lipid-binding</keyword>
<comment type="subcellular location">
    <subcellularLocation>
        <location evidence="2">Cytoplasmic vesicle</location>
        <location evidence="2">COPII-coated vesicle membrane</location>
        <topology evidence="2">Multi-pass membrane protein</topology>
    </subcellularLocation>
    <subcellularLocation>
        <location evidence="1">Endoplasmic reticulum membrane</location>
        <topology evidence="1">Multi-pass membrane protein</topology>
    </subcellularLocation>
    <subcellularLocation>
        <location evidence="3">Golgi apparatus membrane</location>
        <topology evidence="3">Multi-pass membrane protein</topology>
    </subcellularLocation>
</comment>
<dbReference type="Proteomes" id="UP000054321">
    <property type="component" value="Unassembled WGS sequence"/>
</dbReference>
<proteinExistence type="inferred from homology"/>
<dbReference type="InterPro" id="IPR030225">
    <property type="entry name" value="SCAP"/>
</dbReference>
<evidence type="ECO:0000256" key="12">
    <source>
        <dbReference type="ARBA" id="ARBA00023034"/>
    </source>
</evidence>
<evidence type="ECO:0000256" key="21">
    <source>
        <dbReference type="PROSITE-ProRule" id="PRU00221"/>
    </source>
</evidence>
<evidence type="ECO:0000256" key="23">
    <source>
        <dbReference type="SAM" id="Phobius"/>
    </source>
</evidence>
<feature type="domain" description="SSD" evidence="24">
    <location>
        <begin position="282"/>
        <end position="440"/>
    </location>
</feature>
<evidence type="ECO:0000256" key="8">
    <source>
        <dbReference type="ARBA" id="ARBA00022692"/>
    </source>
</evidence>
<evidence type="ECO:0000256" key="16">
    <source>
        <dbReference type="ARBA" id="ARBA00023166"/>
    </source>
</evidence>
<dbReference type="InterPro" id="IPR036322">
    <property type="entry name" value="WD40_repeat_dom_sf"/>
</dbReference>
<keyword evidence="16" id="KW-1207">Sterol metabolism</keyword>
<evidence type="ECO:0000259" key="24">
    <source>
        <dbReference type="PROSITE" id="PS50156"/>
    </source>
</evidence>
<keyword evidence="13" id="KW-0443">Lipid metabolism</keyword>
<dbReference type="InterPro" id="IPR053958">
    <property type="entry name" value="HMGCR/SNAP/NPC1-like_SSD"/>
</dbReference>
<dbReference type="PROSITE" id="PS50082">
    <property type="entry name" value="WD_REPEATS_2"/>
    <property type="match status" value="1"/>
</dbReference>
<gene>
    <name evidence="25" type="ORF">OIDMADRAFT_101052</name>
</gene>
<feature type="transmembrane region" description="Helical" evidence="23">
    <location>
        <begin position="487"/>
        <end position="506"/>
    </location>
</feature>
<keyword evidence="8 23" id="KW-0812">Transmembrane</keyword>
<feature type="repeat" description="WD" evidence="21">
    <location>
        <begin position="658"/>
        <end position="698"/>
    </location>
</feature>
<dbReference type="InterPro" id="IPR000731">
    <property type="entry name" value="SSD"/>
</dbReference>
<evidence type="ECO:0000256" key="15">
    <source>
        <dbReference type="ARBA" id="ARBA00023136"/>
    </source>
</evidence>
<dbReference type="PROSITE" id="PS00678">
    <property type="entry name" value="WD_REPEATS_1"/>
    <property type="match status" value="1"/>
</dbReference>
<dbReference type="GO" id="GO:0045540">
    <property type="term" value="P:regulation of cholesterol biosynthetic process"/>
    <property type="evidence" value="ECO:0007669"/>
    <property type="project" value="TreeGrafter"/>
</dbReference>
<dbReference type="AlphaFoldDB" id="A0A0C3D4R7"/>
<dbReference type="HOGENOM" id="CLU_004183_0_0_1"/>
<reference evidence="25 26" key="1">
    <citation type="submission" date="2014-04" db="EMBL/GenBank/DDBJ databases">
        <authorList>
            <consortium name="DOE Joint Genome Institute"/>
            <person name="Kuo A."/>
            <person name="Martino E."/>
            <person name="Perotto S."/>
            <person name="Kohler A."/>
            <person name="Nagy L.G."/>
            <person name="Floudas D."/>
            <person name="Copeland A."/>
            <person name="Barry K.W."/>
            <person name="Cichocki N."/>
            <person name="Veneault-Fourrey C."/>
            <person name="LaButti K."/>
            <person name="Lindquist E.A."/>
            <person name="Lipzen A."/>
            <person name="Lundell T."/>
            <person name="Morin E."/>
            <person name="Murat C."/>
            <person name="Sun H."/>
            <person name="Tunlid A."/>
            <person name="Henrissat B."/>
            <person name="Grigoriev I.V."/>
            <person name="Hibbett D.S."/>
            <person name="Martin F."/>
            <person name="Nordberg H.P."/>
            <person name="Cantor M.N."/>
            <person name="Hua S.X."/>
        </authorList>
    </citation>
    <scope>NUCLEOTIDE SEQUENCE [LARGE SCALE GENOMIC DNA]</scope>
    <source>
        <strain evidence="25 26">Zn</strain>
    </source>
</reference>
<evidence type="ECO:0000256" key="10">
    <source>
        <dbReference type="ARBA" id="ARBA00022824"/>
    </source>
</evidence>
<dbReference type="EMBL" id="KN832871">
    <property type="protein sequence ID" value="KIN06279.1"/>
    <property type="molecule type" value="Genomic_DNA"/>
</dbReference>
<feature type="transmembrane region" description="Helical" evidence="23">
    <location>
        <begin position="613"/>
        <end position="634"/>
    </location>
</feature>
<evidence type="ECO:0000256" key="20">
    <source>
        <dbReference type="ARBA" id="ARBA00045958"/>
    </source>
</evidence>
<protein>
    <recommendedName>
        <fullName evidence="5">Sterol regulatory element-binding protein cleavage-activating protein</fullName>
    </recommendedName>
</protein>
<feature type="transmembrane region" description="Helical" evidence="23">
    <location>
        <begin position="412"/>
        <end position="438"/>
    </location>
</feature>
<dbReference type="Gene3D" id="2.130.10.10">
    <property type="entry name" value="YVTN repeat-like/Quinoprotein amine dehydrogenase"/>
    <property type="match status" value="1"/>
</dbReference>
<evidence type="ECO:0000256" key="5">
    <source>
        <dbReference type="ARBA" id="ARBA00019541"/>
    </source>
</evidence>
<keyword evidence="10" id="KW-0256">Endoplasmic reticulum</keyword>
<dbReference type="Pfam" id="PF12349">
    <property type="entry name" value="Sterol-sensing"/>
    <property type="match status" value="1"/>
</dbReference>
<keyword evidence="19" id="KW-0968">Cytoplasmic vesicle</keyword>
<keyword evidence="15 23" id="KW-0472">Membrane</keyword>
<dbReference type="OrthoDB" id="1914839at2759"/>
<evidence type="ECO:0000256" key="3">
    <source>
        <dbReference type="ARBA" id="ARBA00004653"/>
    </source>
</evidence>
<dbReference type="GO" id="GO:0008203">
    <property type="term" value="P:cholesterol metabolic process"/>
    <property type="evidence" value="ECO:0007669"/>
    <property type="project" value="UniProtKB-KW"/>
</dbReference>
<dbReference type="PANTHER" id="PTHR46378:SF1">
    <property type="entry name" value="STEROL REGULATORY ELEMENT-BINDING PROTEIN CLEAVAGE-ACTIVATING PROTEIN"/>
    <property type="match status" value="1"/>
</dbReference>
<evidence type="ECO:0000256" key="4">
    <source>
        <dbReference type="ARBA" id="ARBA00007410"/>
    </source>
</evidence>
<dbReference type="InterPro" id="IPR019775">
    <property type="entry name" value="WD40_repeat_CS"/>
</dbReference>
<dbReference type="STRING" id="913774.A0A0C3D4R7"/>
<feature type="transmembrane region" description="Helical" evidence="23">
    <location>
        <begin position="40"/>
        <end position="61"/>
    </location>
</feature>